<organism evidence="1 2">
    <name type="scientific">Brevibacillus invocatus</name>
    <dbReference type="NCBI Taxonomy" id="173959"/>
    <lineage>
        <taxon>Bacteria</taxon>
        <taxon>Bacillati</taxon>
        <taxon>Bacillota</taxon>
        <taxon>Bacilli</taxon>
        <taxon>Bacillales</taxon>
        <taxon>Paenibacillaceae</taxon>
        <taxon>Brevibacillus</taxon>
    </lineage>
</organism>
<proteinExistence type="predicted"/>
<dbReference type="AlphaFoldDB" id="A0A3M8CKR8"/>
<dbReference type="OrthoDB" id="2990871at2"/>
<protein>
    <submittedName>
        <fullName evidence="1">Uncharacterized protein</fullName>
    </submittedName>
</protein>
<keyword evidence="2" id="KW-1185">Reference proteome</keyword>
<evidence type="ECO:0000313" key="1">
    <source>
        <dbReference type="EMBL" id="RNB76213.1"/>
    </source>
</evidence>
<dbReference type="Proteomes" id="UP000282028">
    <property type="component" value="Unassembled WGS sequence"/>
</dbReference>
<gene>
    <name evidence="1" type="ORF">EDM52_04240</name>
</gene>
<dbReference type="EMBL" id="RHHR01000008">
    <property type="protein sequence ID" value="RNB76213.1"/>
    <property type="molecule type" value="Genomic_DNA"/>
</dbReference>
<name>A0A3M8CKR8_9BACL</name>
<evidence type="ECO:0000313" key="2">
    <source>
        <dbReference type="Proteomes" id="UP000282028"/>
    </source>
</evidence>
<accession>A0A3M8CKR8</accession>
<reference evidence="1 2" key="1">
    <citation type="submission" date="2018-10" db="EMBL/GenBank/DDBJ databases">
        <title>Phylogenomics of Brevibacillus.</title>
        <authorList>
            <person name="Dunlap C."/>
        </authorList>
    </citation>
    <scope>NUCLEOTIDE SEQUENCE [LARGE SCALE GENOMIC DNA]</scope>
    <source>
        <strain evidence="1 2">JCM 12215</strain>
    </source>
</reference>
<sequence>MIIEALLIGAALLVGGSLVAKYWNSIVDWLKRCLQKVKQVIKTAVYGTKVFIKKIGEAIEEISKHYAKENGRWQETVITRKVNERDVPEDIRAMAQKYRETDITDELEAQLTR</sequence>
<comment type="caution">
    <text evidence="1">The sequence shown here is derived from an EMBL/GenBank/DDBJ whole genome shotgun (WGS) entry which is preliminary data.</text>
</comment>